<sequence>MLPNREKSLPFDRNLIPQIRKINPLNWKAQFSFKNGQWSQFSNFFWFPGCRGMLCHYHRSPDITKKIRKLLKAN</sequence>
<name>A0A8X6UB25_NEPPI</name>
<comment type="caution">
    <text evidence="1">The sequence shown here is derived from an EMBL/GenBank/DDBJ whole genome shotgun (WGS) entry which is preliminary data.</text>
</comment>
<keyword evidence="2" id="KW-1185">Reference proteome</keyword>
<organism evidence="1 2">
    <name type="scientific">Nephila pilipes</name>
    <name type="common">Giant wood spider</name>
    <name type="synonym">Nephila maculata</name>
    <dbReference type="NCBI Taxonomy" id="299642"/>
    <lineage>
        <taxon>Eukaryota</taxon>
        <taxon>Metazoa</taxon>
        <taxon>Ecdysozoa</taxon>
        <taxon>Arthropoda</taxon>
        <taxon>Chelicerata</taxon>
        <taxon>Arachnida</taxon>
        <taxon>Araneae</taxon>
        <taxon>Araneomorphae</taxon>
        <taxon>Entelegynae</taxon>
        <taxon>Araneoidea</taxon>
        <taxon>Nephilidae</taxon>
        <taxon>Nephila</taxon>
    </lineage>
</organism>
<proteinExistence type="predicted"/>
<dbReference type="Proteomes" id="UP000887013">
    <property type="component" value="Unassembled WGS sequence"/>
</dbReference>
<evidence type="ECO:0000313" key="2">
    <source>
        <dbReference type="Proteomes" id="UP000887013"/>
    </source>
</evidence>
<gene>
    <name evidence="1" type="ORF">NPIL_62771</name>
</gene>
<evidence type="ECO:0000313" key="1">
    <source>
        <dbReference type="EMBL" id="GFT92669.1"/>
    </source>
</evidence>
<dbReference type="EMBL" id="BMAW01025475">
    <property type="protein sequence ID" value="GFT92669.1"/>
    <property type="molecule type" value="Genomic_DNA"/>
</dbReference>
<protein>
    <submittedName>
        <fullName evidence="1">Uncharacterized protein</fullName>
    </submittedName>
</protein>
<accession>A0A8X6UB25</accession>
<dbReference type="AlphaFoldDB" id="A0A8X6UB25"/>
<reference evidence="1" key="1">
    <citation type="submission" date="2020-08" db="EMBL/GenBank/DDBJ databases">
        <title>Multicomponent nature underlies the extraordinary mechanical properties of spider dragline silk.</title>
        <authorList>
            <person name="Kono N."/>
            <person name="Nakamura H."/>
            <person name="Mori M."/>
            <person name="Yoshida Y."/>
            <person name="Ohtoshi R."/>
            <person name="Malay A.D."/>
            <person name="Moran D.A.P."/>
            <person name="Tomita M."/>
            <person name="Numata K."/>
            <person name="Arakawa K."/>
        </authorList>
    </citation>
    <scope>NUCLEOTIDE SEQUENCE</scope>
</reference>